<keyword evidence="4" id="KW-1185">Reference proteome</keyword>
<evidence type="ECO:0008006" key="5">
    <source>
        <dbReference type="Google" id="ProtNLM"/>
    </source>
</evidence>
<feature type="signal peptide" evidence="2">
    <location>
        <begin position="1"/>
        <end position="16"/>
    </location>
</feature>
<accession>F4NX49</accession>
<feature type="region of interest" description="Disordered" evidence="1">
    <location>
        <begin position="157"/>
        <end position="189"/>
    </location>
</feature>
<dbReference type="Proteomes" id="UP000007241">
    <property type="component" value="Unassembled WGS sequence"/>
</dbReference>
<evidence type="ECO:0000256" key="1">
    <source>
        <dbReference type="SAM" id="MobiDB-lite"/>
    </source>
</evidence>
<reference evidence="3 4" key="1">
    <citation type="submission" date="2009-12" db="EMBL/GenBank/DDBJ databases">
        <title>The draft genome of Batrachochytrium dendrobatidis.</title>
        <authorList>
            <consortium name="US DOE Joint Genome Institute (JGI-PGF)"/>
            <person name="Kuo A."/>
            <person name="Salamov A."/>
            <person name="Schmutz J."/>
            <person name="Lucas S."/>
            <person name="Pitluck S."/>
            <person name="Rosenblum E."/>
            <person name="Stajich J."/>
            <person name="Eisen M."/>
            <person name="Grigoriev I.V."/>
        </authorList>
    </citation>
    <scope>NUCLEOTIDE SEQUENCE [LARGE SCALE GENOMIC DNA]</scope>
    <source>
        <strain evidence="4">JAM81 / FGSC 10211</strain>
    </source>
</reference>
<evidence type="ECO:0000256" key="2">
    <source>
        <dbReference type="SAM" id="SignalP"/>
    </source>
</evidence>
<feature type="region of interest" description="Disordered" evidence="1">
    <location>
        <begin position="63"/>
        <end position="100"/>
    </location>
</feature>
<proteinExistence type="predicted"/>
<name>F4NX49_BATDJ</name>
<feature type="compositionally biased region" description="Basic and acidic residues" evidence="1">
    <location>
        <begin position="80"/>
        <end position="93"/>
    </location>
</feature>
<dbReference type="EMBL" id="GL882880">
    <property type="protein sequence ID" value="EGF82296.1"/>
    <property type="molecule type" value="Genomic_DNA"/>
</dbReference>
<evidence type="ECO:0000313" key="4">
    <source>
        <dbReference type="Proteomes" id="UP000007241"/>
    </source>
</evidence>
<organism evidence="3 4">
    <name type="scientific">Batrachochytrium dendrobatidis (strain JAM81 / FGSC 10211)</name>
    <name type="common">Frog chytrid fungus</name>
    <dbReference type="NCBI Taxonomy" id="684364"/>
    <lineage>
        <taxon>Eukaryota</taxon>
        <taxon>Fungi</taxon>
        <taxon>Fungi incertae sedis</taxon>
        <taxon>Chytridiomycota</taxon>
        <taxon>Chytridiomycota incertae sedis</taxon>
        <taxon>Chytridiomycetes</taxon>
        <taxon>Rhizophydiales</taxon>
        <taxon>Rhizophydiales incertae sedis</taxon>
        <taxon>Batrachochytrium</taxon>
    </lineage>
</organism>
<gene>
    <name evidence="3" type="ORF">BATDEDRAFT_22643</name>
</gene>
<dbReference type="STRING" id="684364.F4NX49"/>
<dbReference type="GeneID" id="18238005"/>
<dbReference type="InParanoid" id="F4NX49"/>
<protein>
    <recommendedName>
        <fullName evidence="5">Secreted protein</fullName>
    </recommendedName>
</protein>
<sequence length="189" mass="20753">MKLVVVVLVAISSAIAIPTIPNAKEDTVILERRGGGDGKGDFLTPKWVVPQSQKADGSIKRTSIPHLPFPDQTNIVNNPDDSRSVDTTHDSDPSLKLTSILSSNPKMYPNVVIDKPRPKNRKLKAESHNLSLKKKTLDRETLKNNFKGTKLKWADGRQTGSMNWGPADGLEEPSCIPSHTSSENTITYD</sequence>
<dbReference type="AlphaFoldDB" id="F4NX49"/>
<feature type="chain" id="PRO_5003319599" description="Secreted protein" evidence="2">
    <location>
        <begin position="17"/>
        <end position="189"/>
    </location>
</feature>
<dbReference type="RefSeq" id="XP_006676590.1">
    <property type="nucleotide sequence ID" value="XM_006676527.1"/>
</dbReference>
<feature type="compositionally biased region" description="Polar residues" evidence="1">
    <location>
        <begin position="177"/>
        <end position="189"/>
    </location>
</feature>
<evidence type="ECO:0000313" key="3">
    <source>
        <dbReference type="EMBL" id="EGF82296.1"/>
    </source>
</evidence>
<dbReference type="HOGENOM" id="CLU_1434206_0_0_1"/>
<keyword evidence="2" id="KW-0732">Signal</keyword>